<feature type="compositionally biased region" description="Polar residues" evidence="1">
    <location>
        <begin position="263"/>
        <end position="274"/>
    </location>
</feature>
<organism evidence="2 3">
    <name type="scientific">Bimuria novae-zelandiae CBS 107.79</name>
    <dbReference type="NCBI Taxonomy" id="1447943"/>
    <lineage>
        <taxon>Eukaryota</taxon>
        <taxon>Fungi</taxon>
        <taxon>Dikarya</taxon>
        <taxon>Ascomycota</taxon>
        <taxon>Pezizomycotina</taxon>
        <taxon>Dothideomycetes</taxon>
        <taxon>Pleosporomycetidae</taxon>
        <taxon>Pleosporales</taxon>
        <taxon>Massarineae</taxon>
        <taxon>Didymosphaeriaceae</taxon>
        <taxon>Bimuria</taxon>
    </lineage>
</organism>
<feature type="compositionally biased region" description="Basic and acidic residues" evidence="1">
    <location>
        <begin position="275"/>
        <end position="284"/>
    </location>
</feature>
<dbReference type="OrthoDB" id="5420368at2759"/>
<feature type="region of interest" description="Disordered" evidence="1">
    <location>
        <begin position="60"/>
        <end position="139"/>
    </location>
</feature>
<feature type="compositionally biased region" description="Basic and acidic residues" evidence="1">
    <location>
        <begin position="91"/>
        <end position="108"/>
    </location>
</feature>
<evidence type="ECO:0000313" key="3">
    <source>
        <dbReference type="Proteomes" id="UP000800036"/>
    </source>
</evidence>
<dbReference type="Proteomes" id="UP000800036">
    <property type="component" value="Unassembled WGS sequence"/>
</dbReference>
<proteinExistence type="predicted"/>
<accession>A0A6A5VDV6</accession>
<reference evidence="2" key="1">
    <citation type="journal article" date="2020" name="Stud. Mycol.">
        <title>101 Dothideomycetes genomes: a test case for predicting lifestyles and emergence of pathogens.</title>
        <authorList>
            <person name="Haridas S."/>
            <person name="Albert R."/>
            <person name="Binder M."/>
            <person name="Bloem J."/>
            <person name="Labutti K."/>
            <person name="Salamov A."/>
            <person name="Andreopoulos B."/>
            <person name="Baker S."/>
            <person name="Barry K."/>
            <person name="Bills G."/>
            <person name="Bluhm B."/>
            <person name="Cannon C."/>
            <person name="Castanera R."/>
            <person name="Culley D."/>
            <person name="Daum C."/>
            <person name="Ezra D."/>
            <person name="Gonzalez J."/>
            <person name="Henrissat B."/>
            <person name="Kuo A."/>
            <person name="Liang C."/>
            <person name="Lipzen A."/>
            <person name="Lutzoni F."/>
            <person name="Magnuson J."/>
            <person name="Mondo S."/>
            <person name="Nolan M."/>
            <person name="Ohm R."/>
            <person name="Pangilinan J."/>
            <person name="Park H.-J."/>
            <person name="Ramirez L."/>
            <person name="Alfaro M."/>
            <person name="Sun H."/>
            <person name="Tritt A."/>
            <person name="Yoshinaga Y."/>
            <person name="Zwiers L.-H."/>
            <person name="Turgeon B."/>
            <person name="Goodwin S."/>
            <person name="Spatafora J."/>
            <person name="Crous P."/>
            <person name="Grigoriev I."/>
        </authorList>
    </citation>
    <scope>NUCLEOTIDE SEQUENCE</scope>
    <source>
        <strain evidence="2">CBS 107.79</strain>
    </source>
</reference>
<protein>
    <submittedName>
        <fullName evidence="2">Uncharacterized protein</fullName>
    </submittedName>
</protein>
<feature type="region of interest" description="Disordered" evidence="1">
    <location>
        <begin position="253"/>
        <end position="284"/>
    </location>
</feature>
<dbReference type="EMBL" id="ML976673">
    <property type="protein sequence ID" value="KAF1974880.1"/>
    <property type="molecule type" value="Genomic_DNA"/>
</dbReference>
<keyword evidence="3" id="KW-1185">Reference proteome</keyword>
<evidence type="ECO:0000313" key="2">
    <source>
        <dbReference type="EMBL" id="KAF1974880.1"/>
    </source>
</evidence>
<gene>
    <name evidence="2" type="ORF">BU23DRAFT_553119</name>
</gene>
<feature type="compositionally biased region" description="Gly residues" evidence="1">
    <location>
        <begin position="120"/>
        <end position="134"/>
    </location>
</feature>
<dbReference type="AlphaFoldDB" id="A0A6A5VDV6"/>
<name>A0A6A5VDV6_9PLEO</name>
<evidence type="ECO:0000256" key="1">
    <source>
        <dbReference type="SAM" id="MobiDB-lite"/>
    </source>
</evidence>
<sequence>MPMSWTPENDRLLLLKLIETQGISVDSNKIVAAWPDGSVKPTARAITERFVKLRQLAGLKGSVSSSGGTPSKPRTPCTSKYSTPKKRKTKHSSDESDVEDHFTDESPTKKLSVPRNAGTRGRGSARGGRCGSGGQIASSPTIRIKREGPANSVGADYDFAKHAAEAAEIRYSSEQDPFAGHPSSFQGFAPSSNGPRTLGGFGTNNDSTFNNTLEDPFSAAGIPANGHTEVTNRARSARKASIQASEGVAAFLQYQKDEDQANGDKSSAEDSQASEYHELDGGYI</sequence>